<keyword evidence="3" id="KW-0670">Pyruvate</keyword>
<evidence type="ECO:0000313" key="4">
    <source>
        <dbReference type="Proteomes" id="UP000001933"/>
    </source>
</evidence>
<name>Q2LW35_SYNAS</name>
<dbReference type="eggNOG" id="COG1014">
    <property type="taxonomic scope" value="Bacteria"/>
</dbReference>
<dbReference type="Proteomes" id="UP000001933">
    <property type="component" value="Chromosome"/>
</dbReference>
<dbReference type="PANTHER" id="PTHR42730">
    <property type="entry name" value="2-OXOGLUTARATE SYNTHASE SUBUNIT KORC"/>
    <property type="match status" value="1"/>
</dbReference>
<dbReference type="EMBL" id="CP000252">
    <property type="protein sequence ID" value="ABC78293.1"/>
    <property type="molecule type" value="Genomic_DNA"/>
</dbReference>
<dbReference type="PANTHER" id="PTHR42730:SF1">
    <property type="entry name" value="2-OXOGLUTARATE SYNTHASE SUBUNIT KORC"/>
    <property type="match status" value="1"/>
</dbReference>
<dbReference type="AlphaFoldDB" id="Q2LW35"/>
<dbReference type="RefSeq" id="WP_011418312.1">
    <property type="nucleotide sequence ID" value="NC_007759.1"/>
</dbReference>
<gene>
    <name evidence="3" type="ORF">SYN_02500</name>
</gene>
<evidence type="ECO:0000259" key="2">
    <source>
        <dbReference type="Pfam" id="PF01558"/>
    </source>
</evidence>
<dbReference type="OrthoDB" id="9789125at2"/>
<proteinExistence type="predicted"/>
<dbReference type="GO" id="GO:0016903">
    <property type="term" value="F:oxidoreductase activity, acting on the aldehyde or oxo group of donors"/>
    <property type="evidence" value="ECO:0007669"/>
    <property type="project" value="InterPro"/>
</dbReference>
<dbReference type="InterPro" id="IPR002869">
    <property type="entry name" value="Pyrv_flavodox_OxRed_cen"/>
</dbReference>
<reference evidence="3 4" key="1">
    <citation type="journal article" date="2007" name="Proc. Natl. Acad. Sci. U.S.A.">
        <title>The genome of Syntrophus aciditrophicus: life at the thermodynamic limit of microbial growth.</title>
        <authorList>
            <person name="McInerney M.J."/>
            <person name="Rohlin L."/>
            <person name="Mouttaki H."/>
            <person name="Kim U."/>
            <person name="Krupp R.S."/>
            <person name="Rios-Hernandez L."/>
            <person name="Sieber J."/>
            <person name="Struchtemeyer C.G."/>
            <person name="Bhattacharyya A."/>
            <person name="Campbell J.W."/>
            <person name="Gunsalus R.P."/>
        </authorList>
    </citation>
    <scope>NUCLEOTIDE SEQUENCE [LARGE SCALE GENOMIC DNA]</scope>
    <source>
        <strain evidence="3 4">SB</strain>
    </source>
</reference>
<keyword evidence="4" id="KW-1185">Reference proteome</keyword>
<dbReference type="Gene3D" id="3.40.920.10">
    <property type="entry name" value="Pyruvate-ferredoxin oxidoreductase, PFOR, domain III"/>
    <property type="match status" value="1"/>
</dbReference>
<feature type="domain" description="Pyruvate/ketoisovalerate oxidoreductase catalytic" evidence="2">
    <location>
        <begin position="11"/>
        <end position="169"/>
    </location>
</feature>
<protein>
    <submittedName>
        <fullName evidence="3">Pyruvate:ferredoxin oxidoreductase and related 2-oxoacid:ferredoxin oxidoreductases, gamma subunit</fullName>
    </submittedName>
</protein>
<accession>Q2LW35</accession>
<dbReference type="InterPro" id="IPR052554">
    <property type="entry name" value="2-oxoglutarate_synth_KorC"/>
</dbReference>
<dbReference type="STRING" id="56780.SYN_02500"/>
<sequence>MRYDIRLSGSGGQGIIVMGIVLAEAIGVYDGKHVAQTQSYGPQSRGGSSKAEIVVSDEEIDYPEAMKLDLLLAMNQISCDEYYTDLKPEGLLIADSTFVTQLPVSRAFVIPFTRIAREKLNQESTANMIAIGTLPILTGIVSPRALERAIRERLPGAEDLNLKAMRAGMAAARKAARKAAGATRRIAWENEDL</sequence>
<dbReference type="KEGG" id="sat:SYN_02500"/>
<dbReference type="InParanoid" id="Q2LW35"/>
<dbReference type="InterPro" id="IPR019752">
    <property type="entry name" value="Pyrv/ketoisovalerate_OxRed_cat"/>
</dbReference>
<keyword evidence="1" id="KW-0560">Oxidoreductase</keyword>
<dbReference type="SUPFAM" id="SSF53323">
    <property type="entry name" value="Pyruvate-ferredoxin oxidoreductase, PFOR, domain III"/>
    <property type="match status" value="1"/>
</dbReference>
<dbReference type="Pfam" id="PF01558">
    <property type="entry name" value="POR"/>
    <property type="match status" value="1"/>
</dbReference>
<evidence type="ECO:0000313" key="3">
    <source>
        <dbReference type="EMBL" id="ABC78293.1"/>
    </source>
</evidence>
<dbReference type="HOGENOM" id="CLU_087284_0_0_7"/>
<evidence type="ECO:0000256" key="1">
    <source>
        <dbReference type="ARBA" id="ARBA00023002"/>
    </source>
</evidence>
<organism evidence="3 4">
    <name type="scientific">Syntrophus aciditrophicus (strain SB)</name>
    <dbReference type="NCBI Taxonomy" id="56780"/>
    <lineage>
        <taxon>Bacteria</taxon>
        <taxon>Pseudomonadati</taxon>
        <taxon>Thermodesulfobacteriota</taxon>
        <taxon>Syntrophia</taxon>
        <taxon>Syntrophales</taxon>
        <taxon>Syntrophaceae</taxon>
        <taxon>Syntrophus</taxon>
    </lineage>
</organism>